<organism evidence="2 3">
    <name type="scientific">Ilumatobacter coccineus</name>
    <dbReference type="NCBI Taxonomy" id="467094"/>
    <lineage>
        <taxon>Bacteria</taxon>
        <taxon>Bacillati</taxon>
        <taxon>Actinomycetota</taxon>
        <taxon>Acidimicrobiia</taxon>
        <taxon>Acidimicrobiales</taxon>
        <taxon>Ilumatobacteraceae</taxon>
        <taxon>Ilumatobacter</taxon>
    </lineage>
</organism>
<keyword evidence="1" id="KW-1133">Transmembrane helix</keyword>
<dbReference type="EMBL" id="PDSL01000052">
    <property type="protein sequence ID" value="PIE32216.1"/>
    <property type="molecule type" value="Genomic_DNA"/>
</dbReference>
<comment type="caution">
    <text evidence="2">The sequence shown here is derived from an EMBL/GenBank/DDBJ whole genome shotgun (WGS) entry which is preliminary data.</text>
</comment>
<name>A0A2G6K940_9ACTN</name>
<evidence type="ECO:0000256" key="1">
    <source>
        <dbReference type="SAM" id="Phobius"/>
    </source>
</evidence>
<reference evidence="2 3" key="1">
    <citation type="submission" date="2017-10" db="EMBL/GenBank/DDBJ databases">
        <title>Novel microbial diversity and functional potential in the marine mammal oral microbiome.</title>
        <authorList>
            <person name="Dudek N.K."/>
            <person name="Sun C.L."/>
            <person name="Burstein D."/>
            <person name="Kantor R.S."/>
            <person name="Aliaga Goltsman D.S."/>
            <person name="Bik E.M."/>
            <person name="Thomas B.C."/>
            <person name="Banfield J.F."/>
            <person name="Relman D.A."/>
        </authorList>
    </citation>
    <scope>NUCLEOTIDE SEQUENCE [LARGE SCALE GENOMIC DNA]</scope>
    <source>
        <strain evidence="2">DOLJORAL78_61_10</strain>
    </source>
</reference>
<protein>
    <submittedName>
        <fullName evidence="2">Uncharacterized protein</fullName>
    </submittedName>
</protein>
<proteinExistence type="predicted"/>
<evidence type="ECO:0000313" key="3">
    <source>
        <dbReference type="Proteomes" id="UP000230914"/>
    </source>
</evidence>
<dbReference type="Proteomes" id="UP000230914">
    <property type="component" value="Unassembled WGS sequence"/>
</dbReference>
<feature type="transmembrane region" description="Helical" evidence="1">
    <location>
        <begin position="33"/>
        <end position="51"/>
    </location>
</feature>
<evidence type="ECO:0000313" key="2">
    <source>
        <dbReference type="EMBL" id="PIE32216.1"/>
    </source>
</evidence>
<keyword evidence="1" id="KW-0472">Membrane</keyword>
<accession>A0A2G6K940</accession>
<sequence>MTTPVDAPQALAANVNTMAFRDRFLTTKTAKAILSWRLLVGAGVAVGTGLVGVSWPLAVVIGAGVYAASVVAAMPRAPKKASIDPFVLSEPWRQIIQGAQSASRRLQDTIRSAGEGPLVDTLSSMAERLDAGLATAWEIAQRGDEIDEAVTRLGPTALRSRLSTLEARSAQMPDADTAAAIESVKRQIETAERLSAESADIARSLRLTQTQLDELVAKASEVTQGTVDTEAYRREVDDLVINLEGLRQAVNDTRTA</sequence>
<keyword evidence="1" id="KW-0812">Transmembrane</keyword>
<gene>
    <name evidence="2" type="ORF">CSA55_03860</name>
</gene>
<dbReference type="AlphaFoldDB" id="A0A2G6K940"/>